<evidence type="ECO:0000313" key="4">
    <source>
        <dbReference type="EMBL" id="MDR6220095.1"/>
    </source>
</evidence>
<dbReference type="Gene3D" id="2.60.40.740">
    <property type="match status" value="1"/>
</dbReference>
<feature type="chain" id="PRO_5042081819" evidence="2">
    <location>
        <begin position="28"/>
        <end position="784"/>
    </location>
</feature>
<protein>
    <submittedName>
        <fullName evidence="4">Repeat protein (TIGR01451 family)</fullName>
    </submittedName>
</protein>
<dbReference type="EMBL" id="JAVDQK010000011">
    <property type="protein sequence ID" value="MDR6220095.1"/>
    <property type="molecule type" value="Genomic_DNA"/>
</dbReference>
<dbReference type="AlphaFoldDB" id="A0AAE3XDT9"/>
<feature type="compositionally biased region" description="Gly residues" evidence="1">
    <location>
        <begin position="312"/>
        <end position="325"/>
    </location>
</feature>
<name>A0AAE3XDT9_9DEIO</name>
<comment type="caution">
    <text evidence="4">The sequence shown here is derived from an EMBL/GenBank/DDBJ whole genome shotgun (WGS) entry which is preliminary data.</text>
</comment>
<evidence type="ECO:0000256" key="1">
    <source>
        <dbReference type="SAM" id="MobiDB-lite"/>
    </source>
</evidence>
<organism evidence="4 5">
    <name type="scientific">Deinococcus soli</name>
    <name type="common">ex Cha et al. 2016</name>
    <dbReference type="NCBI Taxonomy" id="1309411"/>
    <lineage>
        <taxon>Bacteria</taxon>
        <taxon>Thermotogati</taxon>
        <taxon>Deinococcota</taxon>
        <taxon>Deinococci</taxon>
        <taxon>Deinococcales</taxon>
        <taxon>Deinococcaceae</taxon>
        <taxon>Deinococcus</taxon>
    </lineage>
</organism>
<dbReference type="PANTHER" id="PTHR34819:SF3">
    <property type="entry name" value="CELL SURFACE PROTEIN"/>
    <property type="match status" value="1"/>
</dbReference>
<dbReference type="Proteomes" id="UP001185331">
    <property type="component" value="Unassembled WGS sequence"/>
</dbReference>
<evidence type="ECO:0000256" key="2">
    <source>
        <dbReference type="SAM" id="SignalP"/>
    </source>
</evidence>
<dbReference type="InterPro" id="IPR051172">
    <property type="entry name" value="Chlamydia_OmcB"/>
</dbReference>
<dbReference type="NCBIfam" id="TIGR01451">
    <property type="entry name" value="B_ant_repeat"/>
    <property type="match status" value="2"/>
</dbReference>
<evidence type="ECO:0000313" key="5">
    <source>
        <dbReference type="Proteomes" id="UP001185331"/>
    </source>
</evidence>
<dbReference type="PANTHER" id="PTHR34819">
    <property type="entry name" value="LARGE CYSTEINE-RICH PERIPLASMIC PROTEIN OMCB"/>
    <property type="match status" value="1"/>
</dbReference>
<evidence type="ECO:0000259" key="3">
    <source>
        <dbReference type="Pfam" id="PF01345"/>
    </source>
</evidence>
<gene>
    <name evidence="4" type="ORF">J2Y00_003706</name>
</gene>
<feature type="domain" description="DUF11" evidence="3">
    <location>
        <begin position="521"/>
        <end position="632"/>
    </location>
</feature>
<feature type="signal peptide" evidence="2">
    <location>
        <begin position="1"/>
        <end position="27"/>
    </location>
</feature>
<accession>A0AAE3XDT9</accession>
<dbReference type="InterPro" id="IPR001434">
    <property type="entry name" value="OmcB-like_DUF11"/>
</dbReference>
<reference evidence="4" key="1">
    <citation type="submission" date="2023-07" db="EMBL/GenBank/DDBJ databases">
        <title>Sorghum-associated microbial communities from plants grown in Nebraska, USA.</title>
        <authorList>
            <person name="Schachtman D."/>
        </authorList>
    </citation>
    <scope>NUCLEOTIDE SEQUENCE</scope>
    <source>
        <strain evidence="4">BE330</strain>
    </source>
</reference>
<dbReference type="InterPro" id="IPR047589">
    <property type="entry name" value="DUF11_rpt"/>
</dbReference>
<feature type="region of interest" description="Disordered" evidence="1">
    <location>
        <begin position="278"/>
        <end position="325"/>
    </location>
</feature>
<dbReference type="Pfam" id="PF01345">
    <property type="entry name" value="DUF11"/>
    <property type="match status" value="1"/>
</dbReference>
<dbReference type="RefSeq" id="WP_309856112.1">
    <property type="nucleotide sequence ID" value="NZ_JAVDQJ010000009.1"/>
</dbReference>
<proteinExistence type="predicted"/>
<keyword evidence="2" id="KW-0732">Signal</keyword>
<sequence>MTRARFARLLPSLLPSLVLSLSLPAAAQTVCAQPAATGNVSGLGGVVNTYFPGPGADTTLSAGTTAVTFGTVRRGAAQTVAAGDLLLLMQMQGADIDATNTDSYGDGVAGGAGSGQLSSNLFAGRYEFVTVTAVTGAGSVTVRGQGAGGGLVNTYVNRAATATQGQARYQVIRVPQYGNLTLGAAPITAEAWDGTDGGVVVLDVAGTLNWNGGSVNVNALGFRGGAGQGLGGVGAATGYTNLDYRNVTTGATHGNKGEGLAGTPRFVLDPVTSTLIDTGAEGYPNGSRARGAPGNAGGGGTDGAVNVNSQNSGGGGGANGGGGGQGGNSWSSNLAIGGFGGKAAPASLGALFMGGGGGSGSRNNGSGVQGSGGAGGGIVIIRAGQSTGTGTITASGQTGTATLNDGAGGGGAGGTVIVMTGSGTLSGVSITASGGNGGNAWPAQAAGANNVNAHGPGGGGGGGIVYTNVSGASITAAPGGNGTSTSGAVAFGAQPGVTGTIPGGSLTGLPGIREGAACPVLSVSKSTSTPTVWRGAKATYTLTVTNAGGASSSVRVQDTLPAGFTLSGTPTVTPTSARVAAADASTATALDLKTFRLAYGESLTVTFEALTPTDPALRGTVYQNSASASTTDAAGNAVTGTYLGSSSAAEDVRLLFPSLKVTKAVRNVTQDEKKTPAVRNFGTSGGGYPGDRLEYCLTYLNDGDGPLNGVSLTDSIPANTSVLPDAYGVGLGVQFTPASGTAETYTSAADTDAGQLSQAGGLSVALGTVAQGASGTACFQVSVR</sequence>